<gene>
    <name evidence="1" type="ORF">DPMN_114621</name>
</gene>
<dbReference type="EMBL" id="JAIWYP010000004">
    <property type="protein sequence ID" value="KAH3841163.1"/>
    <property type="molecule type" value="Genomic_DNA"/>
</dbReference>
<evidence type="ECO:0000313" key="1">
    <source>
        <dbReference type="EMBL" id="KAH3841163.1"/>
    </source>
</evidence>
<protein>
    <submittedName>
        <fullName evidence="1">Uncharacterized protein</fullName>
    </submittedName>
</protein>
<proteinExistence type="predicted"/>
<keyword evidence="2" id="KW-1185">Reference proteome</keyword>
<reference evidence="1" key="1">
    <citation type="journal article" date="2019" name="bioRxiv">
        <title>The Genome of the Zebra Mussel, Dreissena polymorpha: A Resource for Invasive Species Research.</title>
        <authorList>
            <person name="McCartney M.A."/>
            <person name="Auch B."/>
            <person name="Kono T."/>
            <person name="Mallez S."/>
            <person name="Zhang Y."/>
            <person name="Obille A."/>
            <person name="Becker A."/>
            <person name="Abrahante J.E."/>
            <person name="Garbe J."/>
            <person name="Badalamenti J.P."/>
            <person name="Herman A."/>
            <person name="Mangelson H."/>
            <person name="Liachko I."/>
            <person name="Sullivan S."/>
            <person name="Sone E.D."/>
            <person name="Koren S."/>
            <person name="Silverstein K.A.T."/>
            <person name="Beckman K.B."/>
            <person name="Gohl D.M."/>
        </authorList>
    </citation>
    <scope>NUCLEOTIDE SEQUENCE</scope>
    <source>
        <strain evidence="1">Duluth1</strain>
        <tissue evidence="1">Whole animal</tissue>
    </source>
</reference>
<name>A0A9D4KJV1_DREPO</name>
<comment type="caution">
    <text evidence="1">The sequence shown here is derived from an EMBL/GenBank/DDBJ whole genome shotgun (WGS) entry which is preliminary data.</text>
</comment>
<organism evidence="1 2">
    <name type="scientific">Dreissena polymorpha</name>
    <name type="common">Zebra mussel</name>
    <name type="synonym">Mytilus polymorpha</name>
    <dbReference type="NCBI Taxonomy" id="45954"/>
    <lineage>
        <taxon>Eukaryota</taxon>
        <taxon>Metazoa</taxon>
        <taxon>Spiralia</taxon>
        <taxon>Lophotrochozoa</taxon>
        <taxon>Mollusca</taxon>
        <taxon>Bivalvia</taxon>
        <taxon>Autobranchia</taxon>
        <taxon>Heteroconchia</taxon>
        <taxon>Euheterodonta</taxon>
        <taxon>Imparidentia</taxon>
        <taxon>Neoheterodontei</taxon>
        <taxon>Myida</taxon>
        <taxon>Dreissenoidea</taxon>
        <taxon>Dreissenidae</taxon>
        <taxon>Dreissena</taxon>
    </lineage>
</organism>
<sequence length="149" mass="17525">MKILELKQCFFYSHINNLPAPPPPPRRSCFSTDRNYFKKLIQDTIKTIFELVKDIIDTNLLTKFHEDQTINVNFKVLTRKHVSTPGSDIVQTTETIFELVKFINGKHFLTKFHDDWLRKSGRDIIVEVYTITKPTNTLMKITSHWAERS</sequence>
<accession>A0A9D4KJV1</accession>
<reference evidence="1" key="2">
    <citation type="submission" date="2020-11" db="EMBL/GenBank/DDBJ databases">
        <authorList>
            <person name="McCartney M.A."/>
            <person name="Auch B."/>
            <person name="Kono T."/>
            <person name="Mallez S."/>
            <person name="Becker A."/>
            <person name="Gohl D.M."/>
            <person name="Silverstein K.A.T."/>
            <person name="Koren S."/>
            <person name="Bechman K.B."/>
            <person name="Herman A."/>
            <person name="Abrahante J.E."/>
            <person name="Garbe J."/>
        </authorList>
    </citation>
    <scope>NUCLEOTIDE SEQUENCE</scope>
    <source>
        <strain evidence="1">Duluth1</strain>
        <tissue evidence="1">Whole animal</tissue>
    </source>
</reference>
<dbReference type="Proteomes" id="UP000828390">
    <property type="component" value="Unassembled WGS sequence"/>
</dbReference>
<dbReference type="AlphaFoldDB" id="A0A9D4KJV1"/>
<evidence type="ECO:0000313" key="2">
    <source>
        <dbReference type="Proteomes" id="UP000828390"/>
    </source>
</evidence>